<dbReference type="GeneID" id="27688286"/>
<evidence type="ECO:0000313" key="7">
    <source>
        <dbReference type="EMBL" id="KND00550.1"/>
    </source>
</evidence>
<evidence type="ECO:0000256" key="4">
    <source>
        <dbReference type="ARBA" id="ARBA00022825"/>
    </source>
</evidence>
<dbReference type="InterPro" id="IPR047272">
    <property type="entry name" value="S49_SppA_C"/>
</dbReference>
<dbReference type="CDD" id="cd07023">
    <property type="entry name" value="S49_Sppa_N_C"/>
    <property type="match status" value="1"/>
</dbReference>
<reference evidence="7 8" key="1">
    <citation type="submission" date="2009-08" db="EMBL/GenBank/DDBJ databases">
        <title>The Genome Sequence of Spizellomyces punctatus strain DAOM BR117.</title>
        <authorList>
            <consortium name="The Broad Institute Genome Sequencing Platform"/>
            <person name="Russ C."/>
            <person name="Cuomo C."/>
            <person name="Shea T."/>
            <person name="Young S.K."/>
            <person name="Zeng Q."/>
            <person name="Koehrsen M."/>
            <person name="Haas B."/>
            <person name="Borodovsky M."/>
            <person name="Guigo R."/>
            <person name="Alvarado L."/>
            <person name="Berlin A."/>
            <person name="Bochicchio J."/>
            <person name="Borenstein D."/>
            <person name="Chapman S."/>
            <person name="Chen Z."/>
            <person name="Engels R."/>
            <person name="Freedman E."/>
            <person name="Gellesch M."/>
            <person name="Goldberg J."/>
            <person name="Griggs A."/>
            <person name="Gujja S."/>
            <person name="Heiman D."/>
            <person name="Hepburn T."/>
            <person name="Howarth C."/>
            <person name="Jen D."/>
            <person name="Larson L."/>
            <person name="Lewis B."/>
            <person name="Mehta T."/>
            <person name="Park D."/>
            <person name="Pearson M."/>
            <person name="Roberts A."/>
            <person name="Saif S."/>
            <person name="Shenoy N."/>
            <person name="Sisk P."/>
            <person name="Stolte C."/>
            <person name="Sykes S."/>
            <person name="Thomson T."/>
            <person name="Walk T."/>
            <person name="White J."/>
            <person name="Yandava C."/>
            <person name="Burger G."/>
            <person name="Gray M.W."/>
            <person name="Holland P.W.H."/>
            <person name="King N."/>
            <person name="Lang F.B.F."/>
            <person name="Roger A.J."/>
            <person name="Ruiz-Trillo I."/>
            <person name="Lander E."/>
            <person name="Nusbaum C."/>
        </authorList>
    </citation>
    <scope>NUCLEOTIDE SEQUENCE [LARGE SCALE GENOMIC DNA]</scope>
    <source>
        <strain evidence="7 8">DAOM BR117</strain>
    </source>
</reference>
<dbReference type="STRING" id="645134.A0A0L0HI49"/>
<dbReference type="OrthoDB" id="45421at2759"/>
<dbReference type="EMBL" id="KQ257456">
    <property type="protein sequence ID" value="KND00550.1"/>
    <property type="molecule type" value="Genomic_DNA"/>
</dbReference>
<keyword evidence="8" id="KW-1185">Reference proteome</keyword>
<dbReference type="InterPro" id="IPR002142">
    <property type="entry name" value="Peptidase_S49"/>
</dbReference>
<proteinExistence type="inferred from homology"/>
<feature type="domain" description="Peptidase S49" evidence="6">
    <location>
        <begin position="166"/>
        <end position="301"/>
    </location>
</feature>
<evidence type="ECO:0000259" key="6">
    <source>
        <dbReference type="Pfam" id="PF01343"/>
    </source>
</evidence>
<dbReference type="SUPFAM" id="SSF52096">
    <property type="entry name" value="ClpP/crotonase"/>
    <property type="match status" value="2"/>
</dbReference>
<name>A0A0L0HI49_SPIPD</name>
<dbReference type="Proteomes" id="UP000053201">
    <property type="component" value="Unassembled WGS sequence"/>
</dbReference>
<keyword evidence="4" id="KW-0720">Serine protease</keyword>
<dbReference type="PANTHER" id="PTHR33209:SF1">
    <property type="entry name" value="PEPTIDASE S49 DOMAIN-CONTAINING PROTEIN"/>
    <property type="match status" value="1"/>
</dbReference>
<evidence type="ECO:0000256" key="2">
    <source>
        <dbReference type="ARBA" id="ARBA00022670"/>
    </source>
</evidence>
<dbReference type="Pfam" id="PF01343">
    <property type="entry name" value="Peptidase_S49"/>
    <property type="match status" value="2"/>
</dbReference>
<feature type="domain" description="Peptidase S49" evidence="6">
    <location>
        <begin position="416"/>
        <end position="560"/>
    </location>
</feature>
<comment type="similarity">
    <text evidence="1">Belongs to the peptidase S49 family.</text>
</comment>
<dbReference type="Gene3D" id="3.90.226.10">
    <property type="entry name" value="2-enoyl-CoA Hydratase, Chain A, domain 1"/>
    <property type="match status" value="2"/>
</dbReference>
<evidence type="ECO:0000313" key="8">
    <source>
        <dbReference type="Proteomes" id="UP000053201"/>
    </source>
</evidence>
<dbReference type="CDD" id="cd07018">
    <property type="entry name" value="S49_SppA_67K_type"/>
    <property type="match status" value="1"/>
</dbReference>
<accession>A0A0L0HI49</accession>
<gene>
    <name evidence="7" type="ORF">SPPG_04858</name>
</gene>
<evidence type="ECO:0000256" key="1">
    <source>
        <dbReference type="ARBA" id="ARBA00008683"/>
    </source>
</evidence>
<dbReference type="OMA" id="TPRYFAR"/>
<keyword evidence="3" id="KW-0378">Hydrolase</keyword>
<protein>
    <submittedName>
        <fullName evidence="7">Signal peptide peptidase SppA, 67K type</fullName>
    </submittedName>
</protein>
<evidence type="ECO:0000256" key="5">
    <source>
        <dbReference type="SAM" id="MobiDB-lite"/>
    </source>
</evidence>
<dbReference type="InterPro" id="IPR047217">
    <property type="entry name" value="S49_SppA_67K_type_N"/>
</dbReference>
<keyword evidence="2" id="KW-0645">Protease</keyword>
<dbReference type="InParanoid" id="A0A0L0HI49"/>
<dbReference type="RefSeq" id="XP_016608589.1">
    <property type="nucleotide sequence ID" value="XM_016753096.1"/>
</dbReference>
<dbReference type="InterPro" id="IPR029045">
    <property type="entry name" value="ClpP/crotonase-like_dom_sf"/>
</dbReference>
<feature type="compositionally biased region" description="Pro residues" evidence="5">
    <location>
        <begin position="8"/>
        <end position="24"/>
    </location>
</feature>
<dbReference type="VEuPathDB" id="FungiDB:SPPG_04858"/>
<dbReference type="AlphaFoldDB" id="A0A0L0HI49"/>
<evidence type="ECO:0000256" key="3">
    <source>
        <dbReference type="ARBA" id="ARBA00022801"/>
    </source>
</evidence>
<dbReference type="PANTHER" id="PTHR33209">
    <property type="entry name" value="PROTEASE 4"/>
    <property type="match status" value="1"/>
</dbReference>
<dbReference type="GO" id="GO:0006508">
    <property type="term" value="P:proteolysis"/>
    <property type="evidence" value="ECO:0007669"/>
    <property type="project" value="UniProtKB-KW"/>
</dbReference>
<feature type="region of interest" description="Disordered" evidence="5">
    <location>
        <begin position="1"/>
        <end position="24"/>
    </location>
</feature>
<dbReference type="eggNOG" id="ENOG502QQH5">
    <property type="taxonomic scope" value="Eukaryota"/>
</dbReference>
<organism evidence="7 8">
    <name type="scientific">Spizellomyces punctatus (strain DAOM BR117)</name>
    <dbReference type="NCBI Taxonomy" id="645134"/>
    <lineage>
        <taxon>Eukaryota</taxon>
        <taxon>Fungi</taxon>
        <taxon>Fungi incertae sedis</taxon>
        <taxon>Chytridiomycota</taxon>
        <taxon>Chytridiomycota incertae sedis</taxon>
        <taxon>Chytridiomycetes</taxon>
        <taxon>Spizellomycetales</taxon>
        <taxon>Spizellomycetaceae</taxon>
        <taxon>Spizellomyces</taxon>
    </lineage>
</organism>
<dbReference type="GO" id="GO:0008236">
    <property type="term" value="F:serine-type peptidase activity"/>
    <property type="evidence" value="ECO:0007669"/>
    <property type="project" value="UniProtKB-KW"/>
</dbReference>
<sequence length="660" mass="72516">MSSNTPPSDTPPRPQGPRQPPPVVWPNLQRTGLIARRILYAGVIGYTFWSWWEQRKRAKEALKIYPDTILTWKLDRTYITEAQNQRTGLLGALSRGALSSLTLFDAVRILKWAKDDDRVRGLVVDLSSSGVPGTARPQLGFAQVQELRNAINEFKEAKQKKFGQVGYKLVACTDTFDSQLLYYLATAFDEVCMEPVGSLPIFGVGMAQPFLRRLLDRLGIVVRASAVGEYKSVHSMFTSTDFPQPQKENLAQLLASLNDQLITGIANARAKVVQTLMDNAPLTSTESLTTGLIDKLTYKHHTYPHGHRKEHHRRTQEGQPSMPLSRYFVARTAEEEVTDALKIAAGNDKVTVGLVYLVGPIIRGDGRFGSNEVARALGECAADKDVDVVLFRIDSGGGDAVATETIWEAVKHAQEVSGKPVIASYGNMAASGGYYCTAPCQKIIANPGTITGSIGVASARPVITRKFQDNIGVTFGEIYTTKGAQFQSLLHDLRGNALRRYHGQTAALYETFRKRVMDGRQLNLDQVEHAARGRVWTGVQALGLGLVDQLGGIWNAIDVAVDTSLQNRKEKAKTSLIKKIVHKEGEKPVVLFKVYPRPKSFWEVIMEAEGLEDVFAEIGGKGQEGLAEIVEQAVGGVVKKQIETAIGGQDSLAMEEDVIW</sequence>